<gene>
    <name evidence="1" type="ORF">NMK71_10915</name>
</gene>
<accession>A0A9X4MZ70</accession>
<evidence type="ECO:0000313" key="1">
    <source>
        <dbReference type="EMBL" id="MDG4946923.1"/>
    </source>
</evidence>
<name>A0A9X4MZ70_9FLAO</name>
<keyword evidence="2" id="KW-1185">Reference proteome</keyword>
<reference evidence="1" key="1">
    <citation type="submission" date="2022-07" db="EMBL/GenBank/DDBJ databases">
        <title>Description and genome-wide analysis of Profundicola chukchiensis gen. nov., sp. nov., marine bacteria isolated from bottom sediments of the Chukchi Sea.</title>
        <authorList>
            <person name="Romanenko L."/>
            <person name="Otstavnykh N."/>
            <person name="Kurilenko V."/>
            <person name="Eremeev V."/>
            <person name="Velansky P."/>
            <person name="Mikhailov V."/>
            <person name="Isaeva M."/>
        </authorList>
    </citation>
    <scope>NUCLEOTIDE SEQUENCE</scope>
    <source>
        <strain evidence="1">KMM 9713</strain>
    </source>
</reference>
<organism evidence="1 2">
    <name type="scientific">Profundicola chukchiensis</name>
    <dbReference type="NCBI Taxonomy" id="2961959"/>
    <lineage>
        <taxon>Bacteria</taxon>
        <taxon>Pseudomonadati</taxon>
        <taxon>Bacteroidota</taxon>
        <taxon>Flavobacteriia</taxon>
        <taxon>Flavobacteriales</taxon>
        <taxon>Weeksellaceae</taxon>
        <taxon>Profundicola</taxon>
    </lineage>
</organism>
<evidence type="ECO:0000313" key="2">
    <source>
        <dbReference type="Proteomes" id="UP001152599"/>
    </source>
</evidence>
<sequence>MKTLFIIIFILSAPFIVAQVAIGKDDVEGSAVLDFASNTQQGIILPWITESSIAETGSLIYSVEEKKVKFFNGSIWQDLSVKQGEVDTTEIDGFDEVGAGVLLGNENSTLQGVLVLDDNSKALVLPKSNQPWLNIKNPEAGTLVYDSENKLICIFNGLEWTFWGH</sequence>
<dbReference type="EMBL" id="JANCMU010000008">
    <property type="protein sequence ID" value="MDG4946923.1"/>
    <property type="molecule type" value="Genomic_DNA"/>
</dbReference>
<dbReference type="RefSeq" id="WP_304421217.1">
    <property type="nucleotide sequence ID" value="NZ_JANCMU010000008.1"/>
</dbReference>
<proteinExistence type="predicted"/>
<protein>
    <submittedName>
        <fullName evidence="1">Uncharacterized protein</fullName>
    </submittedName>
</protein>
<dbReference type="Proteomes" id="UP001152599">
    <property type="component" value="Unassembled WGS sequence"/>
</dbReference>
<dbReference type="AlphaFoldDB" id="A0A9X4MZ70"/>
<comment type="caution">
    <text evidence="1">The sequence shown here is derived from an EMBL/GenBank/DDBJ whole genome shotgun (WGS) entry which is preliminary data.</text>
</comment>